<keyword evidence="10" id="KW-0413">Isomerase</keyword>
<dbReference type="PROSITE" id="PS51464">
    <property type="entry name" value="SIS"/>
    <property type="match status" value="1"/>
</dbReference>
<feature type="site" description="Catalytically relevant" evidence="6">
    <location>
        <position position="179"/>
    </location>
</feature>
<keyword evidence="2" id="KW-0677">Repeat</keyword>
<keyword evidence="3 7" id="KW-0129">CBS domain</keyword>
<dbReference type="NCBIfam" id="TIGR00393">
    <property type="entry name" value="kpsF"/>
    <property type="match status" value="1"/>
</dbReference>
<dbReference type="Pfam" id="PF00571">
    <property type="entry name" value="CBS"/>
    <property type="match status" value="2"/>
</dbReference>
<dbReference type="GO" id="GO:0005975">
    <property type="term" value="P:carbohydrate metabolic process"/>
    <property type="evidence" value="ECO:0007669"/>
    <property type="project" value="InterPro"/>
</dbReference>
<gene>
    <name evidence="10" type="ORF">C8D77_101673</name>
</gene>
<feature type="site" description="Catalytically relevant" evidence="6">
    <location>
        <position position="220"/>
    </location>
</feature>
<keyword evidence="5" id="KW-0479">Metal-binding</keyword>
<dbReference type="InterPro" id="IPR050986">
    <property type="entry name" value="GutQ/KpsF_isomerases"/>
</dbReference>
<organism evidence="10 11">
    <name type="scientific">Rhizobium loti</name>
    <name type="common">Mesorhizobium loti</name>
    <dbReference type="NCBI Taxonomy" id="381"/>
    <lineage>
        <taxon>Bacteria</taxon>
        <taxon>Pseudomonadati</taxon>
        <taxon>Pseudomonadota</taxon>
        <taxon>Alphaproteobacteria</taxon>
        <taxon>Hyphomicrobiales</taxon>
        <taxon>Phyllobacteriaceae</taxon>
        <taxon>Mesorhizobium</taxon>
    </lineage>
</organism>
<proteinExistence type="inferred from homology"/>
<dbReference type="AlphaFoldDB" id="A0A8E2WK08"/>
<dbReference type="Gene3D" id="3.40.50.10490">
    <property type="entry name" value="Glucose-6-phosphate isomerase like protein, domain 1"/>
    <property type="match status" value="1"/>
</dbReference>
<feature type="domain" description="CBS" evidence="8">
    <location>
        <begin position="236"/>
        <end position="295"/>
    </location>
</feature>
<evidence type="ECO:0000313" key="10">
    <source>
        <dbReference type="EMBL" id="PWJ93991.1"/>
    </source>
</evidence>
<dbReference type="InterPro" id="IPR000644">
    <property type="entry name" value="CBS_dom"/>
</dbReference>
<dbReference type="PANTHER" id="PTHR42745">
    <property type="match status" value="1"/>
</dbReference>
<dbReference type="InterPro" id="IPR001347">
    <property type="entry name" value="SIS_dom"/>
</dbReference>
<dbReference type="CDD" id="cd04604">
    <property type="entry name" value="CBS_pair_SIS_assoc"/>
    <property type="match status" value="1"/>
</dbReference>
<evidence type="ECO:0000256" key="7">
    <source>
        <dbReference type="PROSITE-ProRule" id="PRU00703"/>
    </source>
</evidence>
<evidence type="ECO:0000256" key="2">
    <source>
        <dbReference type="ARBA" id="ARBA00022737"/>
    </source>
</evidence>
<comment type="caution">
    <text evidence="10">The sequence shown here is derived from an EMBL/GenBank/DDBJ whole genome shotgun (WGS) entry which is preliminary data.</text>
</comment>
<evidence type="ECO:0000256" key="3">
    <source>
        <dbReference type="ARBA" id="ARBA00023122"/>
    </source>
</evidence>
<dbReference type="PANTHER" id="PTHR42745:SF1">
    <property type="entry name" value="ARABINOSE 5-PHOSPHATE ISOMERASE KDSD"/>
    <property type="match status" value="1"/>
</dbReference>
<feature type="site" description="Catalytically relevant" evidence="6">
    <location>
        <position position="86"/>
    </location>
</feature>
<dbReference type="PIRSF" id="PIRSF004692">
    <property type="entry name" value="KdsD_KpsF"/>
    <property type="match status" value="1"/>
</dbReference>
<evidence type="ECO:0000256" key="5">
    <source>
        <dbReference type="PIRSR" id="PIRSR004692-2"/>
    </source>
</evidence>
<dbReference type="GO" id="GO:1901135">
    <property type="term" value="P:carbohydrate derivative metabolic process"/>
    <property type="evidence" value="ECO:0007669"/>
    <property type="project" value="InterPro"/>
</dbReference>
<evidence type="ECO:0000256" key="1">
    <source>
        <dbReference type="ARBA" id="ARBA00008165"/>
    </source>
</evidence>
<dbReference type="InterPro" id="IPR046342">
    <property type="entry name" value="CBS_dom_sf"/>
</dbReference>
<dbReference type="Pfam" id="PF01380">
    <property type="entry name" value="SIS"/>
    <property type="match status" value="1"/>
</dbReference>
<evidence type="ECO:0000313" key="11">
    <source>
        <dbReference type="Proteomes" id="UP000245631"/>
    </source>
</evidence>
<evidence type="ECO:0000256" key="4">
    <source>
        <dbReference type="PIRNR" id="PIRNR004692"/>
    </source>
</evidence>
<dbReference type="InterPro" id="IPR004800">
    <property type="entry name" value="KdsD/KpsF-type"/>
</dbReference>
<dbReference type="InterPro" id="IPR035474">
    <property type="entry name" value="SIS_Kpsf"/>
</dbReference>
<dbReference type="GO" id="GO:0046872">
    <property type="term" value="F:metal ion binding"/>
    <property type="evidence" value="ECO:0007669"/>
    <property type="project" value="UniProtKB-KW"/>
</dbReference>
<feature type="domain" description="SIS" evidence="9">
    <location>
        <begin position="68"/>
        <end position="211"/>
    </location>
</feature>
<reference evidence="10 11" key="1">
    <citation type="submission" date="2018-05" db="EMBL/GenBank/DDBJ databases">
        <title>Genomic Encyclopedia of Type Strains, Phase IV (KMG-IV): sequencing the most valuable type-strain genomes for metagenomic binning, comparative biology and taxonomic classification.</title>
        <authorList>
            <person name="Goeker M."/>
        </authorList>
    </citation>
    <scope>NUCLEOTIDE SEQUENCE [LARGE SCALE GENOMIC DNA]</scope>
    <source>
        <strain evidence="10 11">DSM 2626</strain>
    </source>
</reference>
<comment type="similarity">
    <text evidence="1 4">Belongs to the SIS family. GutQ/KpsF subfamily.</text>
</comment>
<accession>A0A8E2WK08</accession>
<feature type="site" description="Catalytically relevant" evidence="6">
    <location>
        <position position="138"/>
    </location>
</feature>
<feature type="binding site" evidence="5">
    <location>
        <position position="109"/>
    </location>
    <ligand>
        <name>Zn(2+)</name>
        <dbReference type="ChEBI" id="CHEBI:29105"/>
    </ligand>
</feature>
<keyword evidence="5" id="KW-0862">Zinc</keyword>
<dbReference type="GO" id="GO:0019146">
    <property type="term" value="F:arabinose-5-phosphate isomerase activity"/>
    <property type="evidence" value="ECO:0007669"/>
    <property type="project" value="UniProtKB-ARBA"/>
</dbReference>
<protein>
    <submittedName>
        <fullName evidence="10">Arabinose-5-phosphate isomerase</fullName>
    </submittedName>
</protein>
<dbReference type="SMART" id="SM00116">
    <property type="entry name" value="CBS"/>
    <property type="match status" value="2"/>
</dbReference>
<evidence type="ECO:0000256" key="6">
    <source>
        <dbReference type="PIRSR" id="PIRSR004692-3"/>
    </source>
</evidence>
<dbReference type="EMBL" id="QGGH01000001">
    <property type="protein sequence ID" value="PWJ93991.1"/>
    <property type="molecule type" value="Genomic_DNA"/>
</dbReference>
<dbReference type="Gene3D" id="3.10.580.10">
    <property type="entry name" value="CBS-domain"/>
    <property type="match status" value="1"/>
</dbReference>
<dbReference type="InterPro" id="IPR046348">
    <property type="entry name" value="SIS_dom_sf"/>
</dbReference>
<dbReference type="FunFam" id="3.40.50.10490:FF:000011">
    <property type="entry name" value="Arabinose 5-phosphate isomerase"/>
    <property type="match status" value="1"/>
</dbReference>
<dbReference type="SUPFAM" id="SSF53697">
    <property type="entry name" value="SIS domain"/>
    <property type="match status" value="1"/>
</dbReference>
<dbReference type="PROSITE" id="PS51371">
    <property type="entry name" value="CBS"/>
    <property type="match status" value="2"/>
</dbReference>
<dbReference type="GO" id="GO:0097367">
    <property type="term" value="F:carbohydrate derivative binding"/>
    <property type="evidence" value="ECO:0007669"/>
    <property type="project" value="InterPro"/>
</dbReference>
<evidence type="ECO:0000259" key="8">
    <source>
        <dbReference type="PROSITE" id="PS51371"/>
    </source>
</evidence>
<evidence type="ECO:0000259" key="9">
    <source>
        <dbReference type="PROSITE" id="PS51464"/>
    </source>
</evidence>
<sequence length="352" mass="36464">MPEAISVGQRAGKALIASAMHAGSLDKKPLDRQASIASALRTVATEQAGVAALAEALENGLAGPFAQAVDMISRIEGRLIVTGVGKSGHIGSKIAATLASTGTPAFFVHPAEANHGDLGMIARDDAIIAMSWSGESKELMGIVAYSRRFSIPLIAITAGETSALARAADVVLLLPRAPEACPHGLAPTTSTLLQLVMGDALAIALLEARGFTPDHFRTFHPGGQLGANLTQIREIMHVGDRLPLVVTGTGMQDAILELSRKGFGCVAITDADGALVGIITDGDIRRHIGSNLLAMTVDQVMTRGPKTATPDTLVATALQTINNSAITSLMVVEGRKPVGLIHLHDLLRIGAA</sequence>
<name>A0A8E2WK08_RHILI</name>
<feature type="domain" description="CBS" evidence="8">
    <location>
        <begin position="301"/>
        <end position="352"/>
    </location>
</feature>
<dbReference type="Proteomes" id="UP000245631">
    <property type="component" value="Unassembled WGS sequence"/>
</dbReference>
<dbReference type="CDD" id="cd05014">
    <property type="entry name" value="SIS_Kpsf"/>
    <property type="match status" value="1"/>
</dbReference>